<dbReference type="PANTHER" id="PTHR11040:SF211">
    <property type="entry name" value="ZINC TRANSPORTER ZIP11"/>
    <property type="match status" value="1"/>
</dbReference>
<feature type="transmembrane region" description="Helical" evidence="9">
    <location>
        <begin position="134"/>
        <end position="157"/>
    </location>
</feature>
<gene>
    <name evidence="10" type="ORF">OMP39_02460</name>
</gene>
<feature type="transmembrane region" description="Helical" evidence="9">
    <location>
        <begin position="101"/>
        <end position="122"/>
    </location>
</feature>
<evidence type="ECO:0000256" key="7">
    <source>
        <dbReference type="ARBA" id="ARBA00023136"/>
    </source>
</evidence>
<dbReference type="RefSeq" id="WP_264893228.1">
    <property type="nucleotide sequence ID" value="NZ_CP110257.1"/>
</dbReference>
<comment type="subcellular location">
    <subcellularLocation>
        <location evidence="1">Cell membrane</location>
        <topology evidence="1">Multi-pass membrane protein</topology>
    </subcellularLocation>
</comment>
<keyword evidence="3" id="KW-1003">Cell membrane</keyword>
<evidence type="ECO:0000313" key="10">
    <source>
        <dbReference type="EMBL" id="UZD55474.1"/>
    </source>
</evidence>
<evidence type="ECO:0000256" key="8">
    <source>
        <dbReference type="SAM" id="MobiDB-lite"/>
    </source>
</evidence>
<proteinExistence type="inferred from homology"/>
<feature type="transmembrane region" description="Helical" evidence="9">
    <location>
        <begin position="255"/>
        <end position="283"/>
    </location>
</feature>
<evidence type="ECO:0000256" key="1">
    <source>
        <dbReference type="ARBA" id="ARBA00004651"/>
    </source>
</evidence>
<feature type="region of interest" description="Disordered" evidence="8">
    <location>
        <begin position="1"/>
        <end position="23"/>
    </location>
</feature>
<keyword evidence="5" id="KW-0862">Zinc</keyword>
<dbReference type="Pfam" id="PF02535">
    <property type="entry name" value="Zip"/>
    <property type="match status" value="1"/>
</dbReference>
<dbReference type="EMBL" id="CP110257">
    <property type="protein sequence ID" value="UZD55474.1"/>
    <property type="molecule type" value="Genomic_DNA"/>
</dbReference>
<feature type="transmembrane region" description="Helical" evidence="9">
    <location>
        <begin position="69"/>
        <end position="89"/>
    </location>
</feature>
<keyword evidence="11" id="KW-1185">Reference proteome</keyword>
<evidence type="ECO:0000256" key="5">
    <source>
        <dbReference type="ARBA" id="ARBA00022833"/>
    </source>
</evidence>
<feature type="transmembrane region" description="Helical" evidence="9">
    <location>
        <begin position="295"/>
        <end position="314"/>
    </location>
</feature>
<dbReference type="PANTHER" id="PTHR11040">
    <property type="entry name" value="ZINC/IRON TRANSPORTER"/>
    <property type="match status" value="1"/>
</dbReference>
<evidence type="ECO:0000256" key="3">
    <source>
        <dbReference type="ARBA" id="ARBA00022475"/>
    </source>
</evidence>
<dbReference type="Proteomes" id="UP001163266">
    <property type="component" value="Chromosome"/>
</dbReference>
<reference evidence="10" key="1">
    <citation type="submission" date="2022-10" db="EMBL/GenBank/DDBJ databases">
        <title>Complete genome sequence of Schlegelella aquatica LMG 23380.</title>
        <authorList>
            <person name="Musilova J."/>
            <person name="Kourilova X."/>
            <person name="Bezdicek M."/>
            <person name="Hermankova K."/>
            <person name="Obruca S."/>
            <person name="Sedlar K."/>
        </authorList>
    </citation>
    <scope>NUCLEOTIDE SEQUENCE</scope>
    <source>
        <strain evidence="10">LMG 23380</strain>
    </source>
</reference>
<evidence type="ECO:0000256" key="4">
    <source>
        <dbReference type="ARBA" id="ARBA00022692"/>
    </source>
</evidence>
<protein>
    <submittedName>
        <fullName evidence="10">ZIP family metal transporter</fullName>
    </submittedName>
</protein>
<keyword evidence="7 9" id="KW-0472">Membrane</keyword>
<evidence type="ECO:0000313" key="11">
    <source>
        <dbReference type="Proteomes" id="UP001163266"/>
    </source>
</evidence>
<dbReference type="InterPro" id="IPR003689">
    <property type="entry name" value="ZIP"/>
</dbReference>
<accession>A0ABY6MTZ7</accession>
<evidence type="ECO:0000256" key="6">
    <source>
        <dbReference type="ARBA" id="ARBA00022989"/>
    </source>
</evidence>
<name>A0ABY6MTZ7_9BURK</name>
<sequence>MRSPDRSPLGGATVKRAPSSPGAASPLAGIAAGGRRLALLTATALLLGLVAWAGWGLHAASWPQPVGDALLGGLAAALATALGTLPVLLAQPPAERSRDAMLGFGAGVMLAATAFSLVLPALEAATARGAGPWGASLIVAAGIVLGAALVLSLDRWLPHEHFVKGREGRQAHMLRRTWLFVFAVALHNVPEGLAIGVAFAGPSAASASALATGIAVQDVPEGLVVALALRSAGYGRAAAAGLGAASGLVEPVGAVLGAAVVSASAVLLPWGLAFAAGAMLFVISHEIIPESHRQGHEAWATGGLVLGFIVMMVLDTALG</sequence>
<keyword evidence="4 9" id="KW-0812">Transmembrane</keyword>
<keyword evidence="6 9" id="KW-1133">Transmembrane helix</keyword>
<evidence type="ECO:0000256" key="2">
    <source>
        <dbReference type="ARBA" id="ARBA00006939"/>
    </source>
</evidence>
<organism evidence="10 11">
    <name type="scientific">Caldimonas aquatica</name>
    <dbReference type="NCBI Taxonomy" id="376175"/>
    <lineage>
        <taxon>Bacteria</taxon>
        <taxon>Pseudomonadati</taxon>
        <taxon>Pseudomonadota</taxon>
        <taxon>Betaproteobacteria</taxon>
        <taxon>Burkholderiales</taxon>
        <taxon>Sphaerotilaceae</taxon>
        <taxon>Caldimonas</taxon>
    </lineage>
</organism>
<evidence type="ECO:0000256" key="9">
    <source>
        <dbReference type="SAM" id="Phobius"/>
    </source>
</evidence>
<feature type="transmembrane region" description="Helical" evidence="9">
    <location>
        <begin position="37"/>
        <end position="57"/>
    </location>
</feature>
<comment type="similarity">
    <text evidence="2">Belongs to the ZIP transporter (TC 2.A.5) family.</text>
</comment>
<feature type="transmembrane region" description="Helical" evidence="9">
    <location>
        <begin position="178"/>
        <end position="200"/>
    </location>
</feature>